<feature type="compositionally biased region" description="Basic and acidic residues" evidence="1">
    <location>
        <begin position="648"/>
        <end position="659"/>
    </location>
</feature>
<feature type="compositionally biased region" description="Basic and acidic residues" evidence="1">
    <location>
        <begin position="631"/>
        <end position="640"/>
    </location>
</feature>
<accession>A0ABQ9G0L2</accession>
<dbReference type="PANTHER" id="PTHR47326:SF1">
    <property type="entry name" value="HTH PSQ-TYPE DOMAIN-CONTAINING PROTEIN"/>
    <property type="match status" value="1"/>
</dbReference>
<feature type="region of interest" description="Disordered" evidence="1">
    <location>
        <begin position="631"/>
        <end position="666"/>
    </location>
</feature>
<dbReference type="InterPro" id="IPR036397">
    <property type="entry name" value="RNaseH_sf"/>
</dbReference>
<dbReference type="PANTHER" id="PTHR47326">
    <property type="entry name" value="TRANSPOSABLE ELEMENT TC3 TRANSPOSASE-LIKE PROTEIN"/>
    <property type="match status" value="1"/>
</dbReference>
<comment type="caution">
    <text evidence="2">The sequence shown here is derived from an EMBL/GenBank/DDBJ whole genome shotgun (WGS) entry which is preliminary data.</text>
</comment>
<evidence type="ECO:0000256" key="1">
    <source>
        <dbReference type="SAM" id="MobiDB-lite"/>
    </source>
</evidence>
<dbReference type="Gene3D" id="3.30.420.10">
    <property type="entry name" value="Ribonuclease H-like superfamily/Ribonuclease H"/>
    <property type="match status" value="1"/>
</dbReference>
<reference evidence="2 3" key="1">
    <citation type="submission" date="2023-02" db="EMBL/GenBank/DDBJ databases">
        <title>LHISI_Scaffold_Assembly.</title>
        <authorList>
            <person name="Stuart O.P."/>
            <person name="Cleave R."/>
            <person name="Magrath M.J.L."/>
            <person name="Mikheyev A.S."/>
        </authorList>
    </citation>
    <scope>NUCLEOTIDE SEQUENCE [LARGE SCALE GENOMIC DNA]</scope>
    <source>
        <strain evidence="2">Daus_M_001</strain>
        <tissue evidence="2">Leg muscle</tissue>
    </source>
</reference>
<proteinExistence type="predicted"/>
<protein>
    <submittedName>
        <fullName evidence="2">Uncharacterized protein</fullName>
    </submittedName>
</protein>
<gene>
    <name evidence="2" type="ORF">PR048_033112</name>
</gene>
<evidence type="ECO:0000313" key="2">
    <source>
        <dbReference type="EMBL" id="KAJ8865592.1"/>
    </source>
</evidence>
<dbReference type="Proteomes" id="UP001159363">
    <property type="component" value="Chromosome 16"/>
</dbReference>
<name>A0ABQ9G0L2_9NEOP</name>
<sequence length="1040" mass="116006">MRRAILAVSQLRQMVLLSSLRVVITFSDLTNAHVDKRNSRTSRNALDAEALRRNLLHADWLPLIATHRNIVEPASVNFDGPKVDLTSVGSNTAYGCAVRVPYGQVSQPTAMRILMQDLQQHAYKFTVVHQLQDVDKAARVQICEWFLSNIAPEVLQDVDKAARVQLCEWFLSNIAPEVLQDVDKAARVQLCEWFLSNIAPEVLQDVDKAARVQLCEWFLSNIAPEVLQDVDKAARVQLCEWISVQYRSGGVAGWIRFPMKDGYIYQGTLNFQNMRHWSGDNSQVLTEPSPRCLMCRVITHHPRDELNNAYFQQDGATAQTARVTIARIEAVFQPDRIISRGTNQPMPPRVPDLSVCDSFLWGASKGTGLQQQPAHARRTPGQHYHSYRCHPAACPRPCLSQFLVSSSHLARGQWQPLPAPPLGILLSHWIVFRHYLALLHTCPTGSLLNDSPFTTKNFAISAFLCGTWQRDRRMKEYQNFMEYTINLQFIVLKFQFLRLATLVTSSCSVVLGNTVVSGECGSPLQAEAVFYRQGNAMVSGECGSPLGIVMSLIFRPHISRADMVRPSKLQIPSLVVLAAKQFKVGTWRFILLTQRDRSTHVHSMALPRSSSYDWLPVMVIEVNTERRWIEKAGETGDPRENPPTNGIVRHDSHLRKSGDPVKQNLNRGDKGRTRICVVLVLACIRSPVIGPVIVAVDLGNGGDAIEAADGVDGVVHYLEGKVAPGVNHVGYPGPSVGGRVIHLCAAQPGDAVEAACNETHNLRPFHTDEKVQRSIDSGENKEAAVPRPYHEEGKQISANAVYFTRKDTRHLQCYSEQCLVEIAELRWLPTSGTDRNYKKKPSAHIGGIITYHAQCLNVGNDSVPQIFAYLRTSLYTNTERDHSTFRKLSLQAIKLEVNITDMSSSEETSQQTMESDQQCWSFTAVMGDTLSGYQSAVGLSCRSAPCLRHGASPLLEVSTGMATTQECSGETGWRLVPPRRITRVGEDSRWRPKTLYIYILLQPSGRQSLMEAAWPSVRERSSVWTTTEDCGTTVSEVFVA</sequence>
<evidence type="ECO:0000313" key="3">
    <source>
        <dbReference type="Proteomes" id="UP001159363"/>
    </source>
</evidence>
<dbReference type="EMBL" id="JARBHB010000017">
    <property type="protein sequence ID" value="KAJ8865592.1"/>
    <property type="molecule type" value="Genomic_DNA"/>
</dbReference>
<keyword evidence="3" id="KW-1185">Reference proteome</keyword>
<organism evidence="2 3">
    <name type="scientific">Dryococelus australis</name>
    <dbReference type="NCBI Taxonomy" id="614101"/>
    <lineage>
        <taxon>Eukaryota</taxon>
        <taxon>Metazoa</taxon>
        <taxon>Ecdysozoa</taxon>
        <taxon>Arthropoda</taxon>
        <taxon>Hexapoda</taxon>
        <taxon>Insecta</taxon>
        <taxon>Pterygota</taxon>
        <taxon>Neoptera</taxon>
        <taxon>Polyneoptera</taxon>
        <taxon>Phasmatodea</taxon>
        <taxon>Verophasmatodea</taxon>
        <taxon>Anareolatae</taxon>
        <taxon>Phasmatidae</taxon>
        <taxon>Eurycanthinae</taxon>
        <taxon>Dryococelus</taxon>
    </lineage>
</organism>